<dbReference type="GO" id="GO:0005524">
    <property type="term" value="F:ATP binding"/>
    <property type="evidence" value="ECO:0007669"/>
    <property type="project" value="UniProtKB-UniRule"/>
</dbReference>
<dbReference type="InterPro" id="IPR002498">
    <property type="entry name" value="PInositol-4-P-4/5-kinase_core"/>
</dbReference>
<evidence type="ECO:0000313" key="4">
    <source>
        <dbReference type="Proteomes" id="UP001497497"/>
    </source>
</evidence>
<dbReference type="PROSITE" id="PS51455">
    <property type="entry name" value="PIPK"/>
    <property type="match status" value="1"/>
</dbReference>
<protein>
    <recommendedName>
        <fullName evidence="2">PIPK domain-containing protein</fullName>
    </recommendedName>
</protein>
<dbReference type="PANTHER" id="PTHR23086:SF101">
    <property type="entry name" value="LP03320P-RELATED"/>
    <property type="match status" value="1"/>
</dbReference>
<accession>A0AAV2H7E6</accession>
<keyword evidence="1" id="KW-0547">Nucleotide-binding</keyword>
<dbReference type="GO" id="GO:0005886">
    <property type="term" value="C:plasma membrane"/>
    <property type="evidence" value="ECO:0007669"/>
    <property type="project" value="TreeGrafter"/>
</dbReference>
<reference evidence="3 4" key="1">
    <citation type="submission" date="2024-04" db="EMBL/GenBank/DDBJ databases">
        <authorList>
            <consortium name="Genoscope - CEA"/>
            <person name="William W."/>
        </authorList>
    </citation>
    <scope>NUCLEOTIDE SEQUENCE [LARGE SCALE GENOMIC DNA]</scope>
</reference>
<keyword evidence="1" id="KW-0808">Transferase</keyword>
<keyword evidence="1" id="KW-0418">Kinase</keyword>
<dbReference type="InterPro" id="IPR023610">
    <property type="entry name" value="PInositol-4/5-P-5/4-kinase"/>
</dbReference>
<dbReference type="InterPro" id="IPR027483">
    <property type="entry name" value="PInositol-4-P-4/5-kinase_C_sf"/>
</dbReference>
<evidence type="ECO:0000259" key="2">
    <source>
        <dbReference type="PROSITE" id="PS51455"/>
    </source>
</evidence>
<dbReference type="PANTHER" id="PTHR23086">
    <property type="entry name" value="PHOSPHATIDYLINOSITOL-4-PHOSPHATE 5-KINASE"/>
    <property type="match status" value="1"/>
</dbReference>
<organism evidence="3 4">
    <name type="scientific">Lymnaea stagnalis</name>
    <name type="common">Great pond snail</name>
    <name type="synonym">Helix stagnalis</name>
    <dbReference type="NCBI Taxonomy" id="6523"/>
    <lineage>
        <taxon>Eukaryota</taxon>
        <taxon>Metazoa</taxon>
        <taxon>Spiralia</taxon>
        <taxon>Lophotrochozoa</taxon>
        <taxon>Mollusca</taxon>
        <taxon>Gastropoda</taxon>
        <taxon>Heterobranchia</taxon>
        <taxon>Euthyneura</taxon>
        <taxon>Panpulmonata</taxon>
        <taxon>Hygrophila</taxon>
        <taxon>Lymnaeoidea</taxon>
        <taxon>Lymnaeidae</taxon>
        <taxon>Lymnaea</taxon>
    </lineage>
</organism>
<evidence type="ECO:0000313" key="3">
    <source>
        <dbReference type="EMBL" id="CAL1528146.1"/>
    </source>
</evidence>
<evidence type="ECO:0000256" key="1">
    <source>
        <dbReference type="PROSITE-ProRule" id="PRU00781"/>
    </source>
</evidence>
<feature type="non-terminal residue" evidence="3">
    <location>
        <position position="179"/>
    </location>
</feature>
<feature type="domain" description="PIPK" evidence="2">
    <location>
        <begin position="1"/>
        <end position="179"/>
    </location>
</feature>
<dbReference type="AlphaFoldDB" id="A0AAV2H7E6"/>
<name>A0AAV2H7E6_LYMST</name>
<dbReference type="Proteomes" id="UP001497497">
    <property type="component" value="Unassembled WGS sequence"/>
</dbReference>
<dbReference type="Pfam" id="PF01504">
    <property type="entry name" value="PIP5K"/>
    <property type="match status" value="1"/>
</dbReference>
<keyword evidence="4" id="KW-1185">Reference proteome</keyword>
<dbReference type="EMBL" id="CAXITT010000027">
    <property type="protein sequence ID" value="CAL1528146.1"/>
    <property type="molecule type" value="Genomic_DNA"/>
</dbReference>
<dbReference type="GO" id="GO:0046854">
    <property type="term" value="P:phosphatidylinositol phosphate biosynthetic process"/>
    <property type="evidence" value="ECO:0007669"/>
    <property type="project" value="TreeGrafter"/>
</dbReference>
<dbReference type="SUPFAM" id="SSF56104">
    <property type="entry name" value="SAICAR synthase-like"/>
    <property type="match status" value="1"/>
</dbReference>
<proteinExistence type="predicted"/>
<dbReference type="GO" id="GO:0016308">
    <property type="term" value="F:1-phosphatidylinositol-4-phosphate 5-kinase activity"/>
    <property type="evidence" value="ECO:0007669"/>
    <property type="project" value="TreeGrafter"/>
</dbReference>
<dbReference type="Gene3D" id="3.30.810.10">
    <property type="entry name" value="2-Layer Sandwich"/>
    <property type="match status" value="1"/>
</dbReference>
<keyword evidence="1" id="KW-0067">ATP-binding</keyword>
<comment type="caution">
    <text evidence="3">The sequence shown here is derived from an EMBL/GenBank/DDBJ whole genome shotgun (WGS) entry which is preliminary data.</text>
</comment>
<gene>
    <name evidence="3" type="ORF">GSLYS_00002316001</name>
</gene>
<sequence length="179" mass="20956">MVMNNLLPNKLHIDKRFDLKGATKRKTATNVGKDDEFLKTYPNGFEMNERYVTRLRELLELDFMHLRELGLTSYSMFIALHEVDKDDEDDHLRVSKDNIHEHTRSPRSLGLLSFRSHGVPAQLGGTGKVLLYIGIIHILKPYTFRNKEEYFFKSMLPGGDDTPVQPPKKFEERFMRFVR</sequence>